<accession>A0ABV8UPM2</accession>
<dbReference type="Proteomes" id="UP001595799">
    <property type="component" value="Unassembled WGS sequence"/>
</dbReference>
<gene>
    <name evidence="2" type="ORF">ACFOW6_13275</name>
</gene>
<feature type="region of interest" description="Disordered" evidence="1">
    <location>
        <begin position="1"/>
        <end position="89"/>
    </location>
</feature>
<reference evidence="3" key="1">
    <citation type="journal article" date="2019" name="Int. J. Syst. Evol. Microbiol.">
        <title>The Global Catalogue of Microorganisms (GCM) 10K type strain sequencing project: providing services to taxonomists for standard genome sequencing and annotation.</title>
        <authorList>
            <consortium name="The Broad Institute Genomics Platform"/>
            <consortium name="The Broad Institute Genome Sequencing Center for Infectious Disease"/>
            <person name="Wu L."/>
            <person name="Ma J."/>
        </authorList>
    </citation>
    <scope>NUCLEOTIDE SEQUENCE [LARGE SCALE GENOMIC DNA]</scope>
    <source>
        <strain evidence="3">CECT 8472</strain>
    </source>
</reference>
<feature type="compositionally biased region" description="Polar residues" evidence="1">
    <location>
        <begin position="49"/>
        <end position="70"/>
    </location>
</feature>
<evidence type="ECO:0000256" key="1">
    <source>
        <dbReference type="SAM" id="MobiDB-lite"/>
    </source>
</evidence>
<keyword evidence="3" id="KW-1185">Reference proteome</keyword>
<comment type="caution">
    <text evidence="2">The sequence shown here is derived from an EMBL/GenBank/DDBJ whole genome shotgun (WGS) entry which is preliminary data.</text>
</comment>
<dbReference type="RefSeq" id="WP_382422866.1">
    <property type="nucleotide sequence ID" value="NZ_JBHSCW010000007.1"/>
</dbReference>
<dbReference type="EMBL" id="JBHSCW010000007">
    <property type="protein sequence ID" value="MFC4352516.1"/>
    <property type="molecule type" value="Genomic_DNA"/>
</dbReference>
<sequence length="89" mass="9218">MQVHPGISNLLGSFTKSLDDMSRPGPPKDSPQDVGQSVPRDGAPGETKPTGSGPSSNNDLPTDKTISAAQQKGEAGEPAWRGSFVNMKA</sequence>
<evidence type="ECO:0000313" key="3">
    <source>
        <dbReference type="Proteomes" id="UP001595799"/>
    </source>
</evidence>
<proteinExistence type="predicted"/>
<organism evidence="2 3">
    <name type="scientific">Fodinicurvata halophila</name>
    <dbReference type="NCBI Taxonomy" id="1419723"/>
    <lineage>
        <taxon>Bacteria</taxon>
        <taxon>Pseudomonadati</taxon>
        <taxon>Pseudomonadota</taxon>
        <taxon>Alphaproteobacteria</taxon>
        <taxon>Rhodospirillales</taxon>
        <taxon>Rhodovibrionaceae</taxon>
        <taxon>Fodinicurvata</taxon>
    </lineage>
</organism>
<name>A0ABV8UPM2_9PROT</name>
<evidence type="ECO:0000313" key="2">
    <source>
        <dbReference type="EMBL" id="MFC4352516.1"/>
    </source>
</evidence>
<protein>
    <submittedName>
        <fullName evidence="2">Uncharacterized protein</fullName>
    </submittedName>
</protein>